<dbReference type="EMBL" id="OZ021739">
    <property type="protein sequence ID" value="CAK9322306.1"/>
    <property type="molecule type" value="Genomic_DNA"/>
</dbReference>
<keyword evidence="3" id="KW-1185">Reference proteome</keyword>
<feature type="compositionally biased region" description="Polar residues" evidence="1">
    <location>
        <begin position="17"/>
        <end position="26"/>
    </location>
</feature>
<name>A0ABP0YPL6_9ROSI</name>
<accession>A0ABP0YPL6</accession>
<proteinExistence type="predicted"/>
<feature type="region of interest" description="Disordered" evidence="1">
    <location>
        <begin position="1"/>
        <end position="26"/>
    </location>
</feature>
<organism evidence="2 3">
    <name type="scientific">Citrullus colocynthis</name>
    <name type="common">colocynth</name>
    <dbReference type="NCBI Taxonomy" id="252529"/>
    <lineage>
        <taxon>Eukaryota</taxon>
        <taxon>Viridiplantae</taxon>
        <taxon>Streptophyta</taxon>
        <taxon>Embryophyta</taxon>
        <taxon>Tracheophyta</taxon>
        <taxon>Spermatophyta</taxon>
        <taxon>Magnoliopsida</taxon>
        <taxon>eudicotyledons</taxon>
        <taxon>Gunneridae</taxon>
        <taxon>Pentapetalae</taxon>
        <taxon>rosids</taxon>
        <taxon>fabids</taxon>
        <taxon>Cucurbitales</taxon>
        <taxon>Cucurbitaceae</taxon>
        <taxon>Benincaseae</taxon>
        <taxon>Citrullus</taxon>
    </lineage>
</organism>
<evidence type="ECO:0000313" key="2">
    <source>
        <dbReference type="EMBL" id="CAK9322306.1"/>
    </source>
</evidence>
<sequence length="130" mass="14751">MDGKKRGERKKKPIESPETSHNQEPTTLTVLLHQLSAACSPIVYHSFAGHPPLIRPSERVATRPTTQNTHEPRPTTVAARLLVAHPSGRCHRRRLLLVSRHRHHRVNDSNVLIHLTLSLFDLKRSYEGTV</sequence>
<dbReference type="Proteomes" id="UP001642487">
    <property type="component" value="Chromosome 5"/>
</dbReference>
<reference evidence="2 3" key="1">
    <citation type="submission" date="2024-03" db="EMBL/GenBank/DDBJ databases">
        <authorList>
            <person name="Gkanogiannis A."/>
            <person name="Becerra Lopez-Lavalle L."/>
        </authorList>
    </citation>
    <scope>NUCLEOTIDE SEQUENCE [LARGE SCALE GENOMIC DNA]</scope>
</reference>
<feature type="compositionally biased region" description="Basic residues" evidence="1">
    <location>
        <begin position="1"/>
        <end position="12"/>
    </location>
</feature>
<evidence type="ECO:0000313" key="3">
    <source>
        <dbReference type="Proteomes" id="UP001642487"/>
    </source>
</evidence>
<gene>
    <name evidence="2" type="ORF">CITCOLO1_LOCUS14447</name>
</gene>
<evidence type="ECO:0000256" key="1">
    <source>
        <dbReference type="SAM" id="MobiDB-lite"/>
    </source>
</evidence>
<protein>
    <submittedName>
        <fullName evidence="2">Uncharacterized protein</fullName>
    </submittedName>
</protein>